<dbReference type="VEuPathDB" id="VectorBase:SSCA009334"/>
<feature type="transmembrane region" description="Helical" evidence="2">
    <location>
        <begin position="90"/>
        <end position="113"/>
    </location>
</feature>
<dbReference type="PANTHER" id="PTHR19346">
    <property type="entry name" value="SUGAR PHOSPHATE TRANSPORTER DOMAIN-CONTAINING PROTEIN"/>
    <property type="match status" value="1"/>
</dbReference>
<accession>A0A131ZT45</accession>
<name>A0A131ZT45_SARSC</name>
<feature type="transmembrane region" description="Helical" evidence="2">
    <location>
        <begin position="335"/>
        <end position="357"/>
    </location>
</feature>
<evidence type="ECO:0000256" key="2">
    <source>
        <dbReference type="SAM" id="Phobius"/>
    </source>
</evidence>
<feature type="transmembrane region" description="Helical" evidence="2">
    <location>
        <begin position="364"/>
        <end position="384"/>
    </location>
</feature>
<sequence>MCLNQGDPLGLHDPSEAELGGVCHENTGPFAKRSSKILRGLLLMIIVTFCWLSPSKYRNRLQSSQSSSSSSSSILNNEYPRSKFDAPYMMTWYCTIWNVFYLPVYLMIHMLILNRKNRNKQREQQQDSTGSSGISTNPFGSNFSNKNGSHDGTISSSDSLDRMSMKKVLVESIQGLVDRGFTMVQFFWRCTFFSLLCLLSNYMLIFSLRILDATIVMALVSTSVSVVYLLSWVVLHQQFVGIRIVGIIIVDTGVALLVYMDGIQHQTLAAVMMAFGSAIIYAVYRVFMRRMIGFTTFGQMALFHSLIGLMNIFFAWPLILILYATGVEIIQWGEIPWLLMTGASVCSIIAQLIASFGVICTYEFFLALGIFFAVPASAVIDLYLNSVIFKDMKLSGVLLICFGFLVVLLPENWNGYLTDAFRNRLKKWKNREENKKNGRIQDTTTGHLSRLRTSSGRVK</sequence>
<dbReference type="InterPro" id="IPR037185">
    <property type="entry name" value="EmrE-like"/>
</dbReference>
<gene>
    <name evidence="3" type="ORF">QR98_0003400</name>
</gene>
<feature type="transmembrane region" description="Helical" evidence="2">
    <location>
        <begin position="242"/>
        <end position="260"/>
    </location>
</feature>
<dbReference type="SUPFAM" id="SSF103481">
    <property type="entry name" value="Multidrug resistance efflux transporter EmrE"/>
    <property type="match status" value="1"/>
</dbReference>
<dbReference type="Gene3D" id="1.10.3730.20">
    <property type="match status" value="1"/>
</dbReference>
<comment type="caution">
    <text evidence="3">The sequence shown here is derived from an EMBL/GenBank/DDBJ whole genome shotgun (WGS) entry which is preliminary data.</text>
</comment>
<feature type="compositionally biased region" description="Polar residues" evidence="1">
    <location>
        <begin position="127"/>
        <end position="158"/>
    </location>
</feature>
<feature type="transmembrane region" description="Helical" evidence="2">
    <location>
        <begin position="396"/>
        <end position="417"/>
    </location>
</feature>
<feature type="transmembrane region" description="Helical" evidence="2">
    <location>
        <begin position="266"/>
        <end position="288"/>
    </location>
</feature>
<evidence type="ECO:0000313" key="3">
    <source>
        <dbReference type="EMBL" id="KPL98147.1"/>
    </source>
</evidence>
<proteinExistence type="predicted"/>
<dbReference type="EMBL" id="JXLN01000445">
    <property type="protein sequence ID" value="KPL98147.1"/>
    <property type="molecule type" value="Genomic_DNA"/>
</dbReference>
<feature type="transmembrane region" description="Helical" evidence="2">
    <location>
        <begin position="37"/>
        <end position="54"/>
    </location>
</feature>
<feature type="region of interest" description="Disordered" evidence="1">
    <location>
        <begin position="119"/>
        <end position="158"/>
    </location>
</feature>
<keyword evidence="2" id="KW-0472">Membrane</keyword>
<dbReference type="OrthoDB" id="10062838at2759"/>
<dbReference type="PANTHER" id="PTHR19346:SF4">
    <property type="entry name" value="SUGAR PHOSPHATE TRANSPORTER DOMAIN-CONTAINING PROTEIN"/>
    <property type="match status" value="1"/>
</dbReference>
<keyword evidence="2" id="KW-1133">Transmembrane helix</keyword>
<evidence type="ECO:0000313" key="4">
    <source>
        <dbReference type="Proteomes" id="UP000616769"/>
    </source>
</evidence>
<feature type="transmembrane region" description="Helical" evidence="2">
    <location>
        <begin position="214"/>
        <end position="235"/>
    </location>
</feature>
<feature type="transmembrane region" description="Helical" evidence="2">
    <location>
        <begin position="186"/>
        <end position="208"/>
    </location>
</feature>
<reference evidence="3 4" key="1">
    <citation type="journal article" date="2015" name="Parasit. Vectors">
        <title>Draft genome of the scabies mite.</title>
        <authorList>
            <person name="Rider S.D.Jr."/>
            <person name="Morgan M.S."/>
            <person name="Arlian L.G."/>
        </authorList>
    </citation>
    <scope>NUCLEOTIDE SEQUENCE [LARGE SCALE GENOMIC DNA]</scope>
    <source>
        <strain evidence="3">Arlian Lab</strain>
    </source>
</reference>
<organism evidence="3 4">
    <name type="scientific">Sarcoptes scabiei</name>
    <name type="common">Itch mite</name>
    <name type="synonym">Acarus scabiei</name>
    <dbReference type="NCBI Taxonomy" id="52283"/>
    <lineage>
        <taxon>Eukaryota</taxon>
        <taxon>Metazoa</taxon>
        <taxon>Ecdysozoa</taxon>
        <taxon>Arthropoda</taxon>
        <taxon>Chelicerata</taxon>
        <taxon>Arachnida</taxon>
        <taxon>Acari</taxon>
        <taxon>Acariformes</taxon>
        <taxon>Sarcoptiformes</taxon>
        <taxon>Astigmata</taxon>
        <taxon>Psoroptidia</taxon>
        <taxon>Sarcoptoidea</taxon>
        <taxon>Sarcoptidae</taxon>
        <taxon>Sarcoptinae</taxon>
        <taxon>Sarcoptes</taxon>
    </lineage>
</organism>
<evidence type="ECO:0000256" key="1">
    <source>
        <dbReference type="SAM" id="MobiDB-lite"/>
    </source>
</evidence>
<dbReference type="AlphaFoldDB" id="A0A131ZT45"/>
<dbReference type="InterPro" id="IPR026505">
    <property type="entry name" value="Solute_c_fam_35_mem_F3/F4"/>
</dbReference>
<dbReference type="Proteomes" id="UP000616769">
    <property type="component" value="Unassembled WGS sequence"/>
</dbReference>
<keyword evidence="2" id="KW-0812">Transmembrane</keyword>
<protein>
    <submittedName>
        <fullName evidence="3">Uncharacterized protein</fullName>
    </submittedName>
</protein>
<feature type="transmembrane region" description="Helical" evidence="2">
    <location>
        <begin position="300"/>
        <end position="323"/>
    </location>
</feature>